<evidence type="ECO:0000313" key="3">
    <source>
        <dbReference type="Proteomes" id="UP000011612"/>
    </source>
</evidence>
<accession>M0HWM7</accession>
<evidence type="ECO:0000259" key="1">
    <source>
        <dbReference type="SMART" id="SM00955"/>
    </source>
</evidence>
<sequence length="439" mass="50486">MSDDSQAYAGTAEGQGPVEIDAELARHLQNKREELFEEFEIRDAFPPEVLSEARARTEGVDEEIEEELEHRQDLRDLTTWTTDPIDAQDFDDALSIRENEETYTLWVHIADVTHYVHPESEMWAEAVKRGNTVYMPAYTIHMLPPVLAETVCSLVPNEDRLAHTVEMEVKKDTLSFESIDIYKSVIHSDERLTYTQCENRLDDPELPLHEENSLVFDLADQLHEQRKEDGSLVLNPSRDRAHTIIEECMLKANKAVTHELMWNRGVEAMYRVHPQPTPDQWDKALREITELNGVSIQSTSWDEPRKAVNDALESANSRTLNKIQRAVLKVMPRAKYMNDPFGGHYALNFDIYGHFTSPIRRLSDLINHWIVHENDVPEDLVELCDRASDRQKDAETAERLYKQFLEEVGLDPYAVNNRGIVTVDDDGDVIDENGLPPKE</sequence>
<dbReference type="SMART" id="SM00955">
    <property type="entry name" value="RNB"/>
    <property type="match status" value="1"/>
</dbReference>
<dbReference type="RefSeq" id="WP_008322907.1">
    <property type="nucleotide sequence ID" value="NZ_AOLK01000011.1"/>
</dbReference>
<dbReference type="Proteomes" id="UP000011612">
    <property type="component" value="Unassembled WGS sequence"/>
</dbReference>
<comment type="caution">
    <text evidence="2">The sequence shown here is derived from an EMBL/GenBank/DDBJ whole genome shotgun (WGS) entry which is preliminary data.</text>
</comment>
<dbReference type="AlphaFoldDB" id="M0HWM7"/>
<dbReference type="PANTHER" id="PTHR23355:SF9">
    <property type="entry name" value="DIS3-LIKE EXONUCLEASE 2"/>
    <property type="match status" value="1"/>
</dbReference>
<dbReference type="GO" id="GO:0004540">
    <property type="term" value="F:RNA nuclease activity"/>
    <property type="evidence" value="ECO:0007669"/>
    <property type="project" value="InterPro"/>
</dbReference>
<protein>
    <submittedName>
        <fullName evidence="2">Ribonuclease R</fullName>
    </submittedName>
</protein>
<dbReference type="EMBL" id="AOLK01000011">
    <property type="protein sequence ID" value="ELZ87509.1"/>
    <property type="molecule type" value="Genomic_DNA"/>
</dbReference>
<evidence type="ECO:0000313" key="2">
    <source>
        <dbReference type="EMBL" id="ELZ87509.1"/>
    </source>
</evidence>
<dbReference type="SUPFAM" id="SSF50249">
    <property type="entry name" value="Nucleic acid-binding proteins"/>
    <property type="match status" value="1"/>
</dbReference>
<dbReference type="Pfam" id="PF00773">
    <property type="entry name" value="RNB"/>
    <property type="match status" value="1"/>
</dbReference>
<dbReference type="InterPro" id="IPR050180">
    <property type="entry name" value="RNR_Ribonuclease"/>
</dbReference>
<dbReference type="InterPro" id="IPR012340">
    <property type="entry name" value="NA-bd_OB-fold"/>
</dbReference>
<keyword evidence="3" id="KW-1185">Reference proteome</keyword>
<dbReference type="STRING" id="1230453.C453_04124"/>
<dbReference type="GO" id="GO:0003723">
    <property type="term" value="F:RNA binding"/>
    <property type="evidence" value="ECO:0007669"/>
    <property type="project" value="InterPro"/>
</dbReference>
<dbReference type="PATRIC" id="fig|1230453.4.peg.781"/>
<name>M0HWM7_HALEO</name>
<dbReference type="GO" id="GO:0005829">
    <property type="term" value="C:cytosol"/>
    <property type="evidence" value="ECO:0007669"/>
    <property type="project" value="TreeGrafter"/>
</dbReference>
<feature type="domain" description="RNB" evidence="1">
    <location>
        <begin position="71"/>
        <end position="377"/>
    </location>
</feature>
<dbReference type="InterPro" id="IPR001900">
    <property type="entry name" value="RNase_II/R"/>
</dbReference>
<dbReference type="GO" id="GO:0006402">
    <property type="term" value="P:mRNA catabolic process"/>
    <property type="evidence" value="ECO:0007669"/>
    <property type="project" value="TreeGrafter"/>
</dbReference>
<reference evidence="2 3" key="1">
    <citation type="journal article" date="2014" name="PLoS Genet.">
        <title>Phylogenetically driven sequencing of extremely halophilic archaea reveals strategies for static and dynamic osmo-response.</title>
        <authorList>
            <person name="Becker E.A."/>
            <person name="Seitzer P.M."/>
            <person name="Tritt A."/>
            <person name="Larsen D."/>
            <person name="Krusor M."/>
            <person name="Yao A.I."/>
            <person name="Wu D."/>
            <person name="Madern D."/>
            <person name="Eisen J.A."/>
            <person name="Darling A.E."/>
            <person name="Facciotti M.T."/>
        </authorList>
    </citation>
    <scope>NUCLEOTIDE SEQUENCE [LARGE SCALE GENOMIC DNA]</scope>
    <source>
        <strain evidence="2 3">ATCC BAA-1513</strain>
    </source>
</reference>
<organism evidence="2 3">
    <name type="scientific">Haloferax elongans ATCC BAA-1513</name>
    <dbReference type="NCBI Taxonomy" id="1230453"/>
    <lineage>
        <taxon>Archaea</taxon>
        <taxon>Methanobacteriati</taxon>
        <taxon>Methanobacteriota</taxon>
        <taxon>Stenosarchaea group</taxon>
        <taxon>Halobacteria</taxon>
        <taxon>Halobacteriales</taxon>
        <taxon>Haloferacaceae</taxon>
        <taxon>Haloferax</taxon>
    </lineage>
</organism>
<gene>
    <name evidence="2" type="ORF">C453_04124</name>
</gene>
<dbReference type="PANTHER" id="PTHR23355">
    <property type="entry name" value="RIBONUCLEASE"/>
    <property type="match status" value="1"/>
</dbReference>
<proteinExistence type="predicted"/>
<dbReference type="OrthoDB" id="134933at2157"/>